<name>A0ABV6NXZ0_9ACTN</name>
<evidence type="ECO:0000256" key="1">
    <source>
        <dbReference type="ARBA" id="ARBA00006961"/>
    </source>
</evidence>
<dbReference type="InterPro" id="IPR010089">
    <property type="entry name" value="Flavoprotein_WrbA-like"/>
</dbReference>
<dbReference type="InterPro" id="IPR005025">
    <property type="entry name" value="FMN_Rdtase-like_dom"/>
</dbReference>
<dbReference type="EC" id="1.6.5.2" evidence="3"/>
<reference evidence="3 4" key="1">
    <citation type="submission" date="2024-09" db="EMBL/GenBank/DDBJ databases">
        <authorList>
            <person name="Sun Q."/>
            <person name="Mori K."/>
        </authorList>
    </citation>
    <scope>NUCLEOTIDE SEQUENCE [LARGE SCALE GENOMIC DNA]</scope>
    <source>
        <strain evidence="3 4">TBRC 2205</strain>
    </source>
</reference>
<dbReference type="NCBIfam" id="TIGR01755">
    <property type="entry name" value="flav_wrbA"/>
    <property type="match status" value="1"/>
</dbReference>
<evidence type="ECO:0000313" key="4">
    <source>
        <dbReference type="Proteomes" id="UP001589894"/>
    </source>
</evidence>
<protein>
    <submittedName>
        <fullName evidence="3">NAD(P)H:quinone oxidoreductase</fullName>
        <ecNumber evidence="3">1.6.5.2</ecNumber>
    </submittedName>
</protein>
<feature type="domain" description="Flavodoxin-like" evidence="2">
    <location>
        <begin position="7"/>
        <end position="181"/>
    </location>
</feature>
<dbReference type="PANTHER" id="PTHR30546:SF23">
    <property type="entry name" value="FLAVOPROTEIN-LIKE PROTEIN YCP4-RELATED"/>
    <property type="match status" value="1"/>
</dbReference>
<dbReference type="Proteomes" id="UP001589894">
    <property type="component" value="Unassembled WGS sequence"/>
</dbReference>
<dbReference type="Gene3D" id="3.40.50.360">
    <property type="match status" value="1"/>
</dbReference>
<dbReference type="SUPFAM" id="SSF52218">
    <property type="entry name" value="Flavoproteins"/>
    <property type="match status" value="1"/>
</dbReference>
<dbReference type="PROSITE" id="PS50902">
    <property type="entry name" value="FLAVODOXIN_LIKE"/>
    <property type="match status" value="1"/>
</dbReference>
<evidence type="ECO:0000259" key="2">
    <source>
        <dbReference type="PROSITE" id="PS50902"/>
    </source>
</evidence>
<dbReference type="Pfam" id="PF03358">
    <property type="entry name" value="FMN_red"/>
    <property type="match status" value="1"/>
</dbReference>
<proteinExistence type="inferred from homology"/>
<dbReference type="PANTHER" id="PTHR30546">
    <property type="entry name" value="FLAVODOXIN-RELATED PROTEIN WRBA-RELATED"/>
    <property type="match status" value="1"/>
</dbReference>
<comment type="caution">
    <text evidence="3">The sequence shown here is derived from an EMBL/GenBank/DDBJ whole genome shotgun (WGS) entry which is preliminary data.</text>
</comment>
<keyword evidence="3" id="KW-0560">Oxidoreductase</keyword>
<dbReference type="GO" id="GO:0003955">
    <property type="term" value="F:NAD(P)H dehydrogenase (quinone) activity"/>
    <property type="evidence" value="ECO:0007669"/>
    <property type="project" value="UniProtKB-EC"/>
</dbReference>
<keyword evidence="4" id="KW-1185">Reference proteome</keyword>
<dbReference type="NCBIfam" id="NF002999">
    <property type="entry name" value="PRK03767.1"/>
    <property type="match status" value="1"/>
</dbReference>
<organism evidence="3 4">
    <name type="scientific">Plantactinospora siamensis</name>
    <dbReference type="NCBI Taxonomy" id="555372"/>
    <lineage>
        <taxon>Bacteria</taxon>
        <taxon>Bacillati</taxon>
        <taxon>Actinomycetota</taxon>
        <taxon>Actinomycetes</taxon>
        <taxon>Micromonosporales</taxon>
        <taxon>Micromonosporaceae</taxon>
        <taxon>Plantactinospora</taxon>
    </lineage>
</organism>
<accession>A0ABV6NXZ0</accession>
<dbReference type="RefSeq" id="WP_377338339.1">
    <property type="nucleotide sequence ID" value="NZ_JBHLUE010000009.1"/>
</dbReference>
<gene>
    <name evidence="3" type="primary">wrbA</name>
    <name evidence="3" type="ORF">ACFFHU_12405</name>
</gene>
<dbReference type="EMBL" id="JBHLUE010000009">
    <property type="protein sequence ID" value="MFC0564933.1"/>
    <property type="molecule type" value="Genomic_DNA"/>
</dbReference>
<comment type="similarity">
    <text evidence="1">Belongs to the WrbA family.</text>
</comment>
<dbReference type="InterPro" id="IPR029039">
    <property type="entry name" value="Flavoprotein-like_sf"/>
</dbReference>
<sequence length="206" mass="22104">MDGRIKVAVIYYSATGITYQMAMEASRAAEEAGAEARLRKVRELAPEEAIRSNSGWEAHRLETQDVPEAELDDLSWADVVIFGTPTRYGVMAAQLKQFIDTSGPLWSQGALVDKVYAGFCSTATSHGGQEATLLSMFNIFYHWGGIVVTPGYTDPSQFVAGNPYGASHTSNNGETQPDSVALGATALTARRAVQVAEVLRRGRAGG</sequence>
<dbReference type="InterPro" id="IPR008254">
    <property type="entry name" value="Flavodoxin/NO_synth"/>
</dbReference>
<evidence type="ECO:0000313" key="3">
    <source>
        <dbReference type="EMBL" id="MFC0564933.1"/>
    </source>
</evidence>